<evidence type="ECO:0000313" key="4">
    <source>
        <dbReference type="EMBL" id="MBB4014963.1"/>
    </source>
</evidence>
<dbReference type="Proteomes" id="UP000561045">
    <property type="component" value="Unassembled WGS sequence"/>
</dbReference>
<comment type="cofactor">
    <cofactor evidence="1">
        <name>Mg(2+)</name>
        <dbReference type="ChEBI" id="CHEBI:18420"/>
    </cofactor>
</comment>
<dbReference type="Pfam" id="PF00293">
    <property type="entry name" value="NUDIX"/>
    <property type="match status" value="1"/>
</dbReference>
<dbReference type="AlphaFoldDB" id="A0A840BQR2"/>
<reference evidence="4 5" key="1">
    <citation type="submission" date="2020-08" db="EMBL/GenBank/DDBJ databases">
        <title>Genomic Encyclopedia of Type Strains, Phase IV (KMG-IV): sequencing the most valuable type-strain genomes for metagenomic binning, comparative biology and taxonomic classification.</title>
        <authorList>
            <person name="Goeker M."/>
        </authorList>
    </citation>
    <scope>NUCLEOTIDE SEQUENCE [LARGE SCALE GENOMIC DNA]</scope>
    <source>
        <strain evidence="4 5">DSM 106739</strain>
    </source>
</reference>
<evidence type="ECO:0000313" key="5">
    <source>
        <dbReference type="Proteomes" id="UP000561045"/>
    </source>
</evidence>
<keyword evidence="5" id="KW-1185">Reference proteome</keyword>
<dbReference type="SUPFAM" id="SSF55811">
    <property type="entry name" value="Nudix"/>
    <property type="match status" value="1"/>
</dbReference>
<dbReference type="GO" id="GO:0016787">
    <property type="term" value="F:hydrolase activity"/>
    <property type="evidence" value="ECO:0007669"/>
    <property type="project" value="UniProtKB-KW"/>
</dbReference>
<dbReference type="PROSITE" id="PS00893">
    <property type="entry name" value="NUDIX_BOX"/>
    <property type="match status" value="1"/>
</dbReference>
<evidence type="ECO:0000259" key="3">
    <source>
        <dbReference type="PROSITE" id="PS51462"/>
    </source>
</evidence>
<dbReference type="EMBL" id="JACIET010000008">
    <property type="protein sequence ID" value="MBB4014963.1"/>
    <property type="molecule type" value="Genomic_DNA"/>
</dbReference>
<dbReference type="RefSeq" id="WP_183638585.1">
    <property type="nucleotide sequence ID" value="NZ_BAABLE010000022.1"/>
</dbReference>
<evidence type="ECO:0000256" key="2">
    <source>
        <dbReference type="ARBA" id="ARBA00022801"/>
    </source>
</evidence>
<dbReference type="InterPro" id="IPR000086">
    <property type="entry name" value="NUDIX_hydrolase_dom"/>
</dbReference>
<dbReference type="Gene3D" id="3.90.79.10">
    <property type="entry name" value="Nucleoside Triphosphate Pyrophosphohydrolase"/>
    <property type="match status" value="1"/>
</dbReference>
<sequence>MAPNKACPVVARVRDDKVEVLAFRHPLAGLQLVKGTIESGETAGAAAVRELAEEAGLAQAGPITALGVWQSQYEAQVWSFQLVPVAATTPEAWEHYTHDGGGHLFSFFWHPLRVEPTAEWHPLFQGALMQLRALLDPKLVRAAINADQTHPNATAAI</sequence>
<dbReference type="PROSITE" id="PS51462">
    <property type="entry name" value="NUDIX"/>
    <property type="match status" value="1"/>
</dbReference>
<name>A0A840BQR2_9RHOO</name>
<gene>
    <name evidence="4" type="ORF">GGR36_004331</name>
</gene>
<protein>
    <submittedName>
        <fullName evidence="4">8-oxo-dGTP pyrophosphatase MutT (NUDIX family)</fullName>
    </submittedName>
</protein>
<comment type="caution">
    <text evidence="4">The sequence shown here is derived from an EMBL/GenBank/DDBJ whole genome shotgun (WGS) entry which is preliminary data.</text>
</comment>
<dbReference type="InterPro" id="IPR015797">
    <property type="entry name" value="NUDIX_hydrolase-like_dom_sf"/>
</dbReference>
<evidence type="ECO:0000256" key="1">
    <source>
        <dbReference type="ARBA" id="ARBA00001946"/>
    </source>
</evidence>
<dbReference type="CDD" id="cd04663">
    <property type="entry name" value="NUDIX_Hydrolase"/>
    <property type="match status" value="1"/>
</dbReference>
<feature type="domain" description="Nudix hydrolase" evidence="3">
    <location>
        <begin position="2"/>
        <end position="132"/>
    </location>
</feature>
<keyword evidence="2" id="KW-0378">Hydrolase</keyword>
<accession>A0A840BQR2</accession>
<proteinExistence type="predicted"/>
<organism evidence="4 5">
    <name type="scientific">Niveibacterium umoris</name>
    <dbReference type="NCBI Taxonomy" id="1193620"/>
    <lineage>
        <taxon>Bacteria</taxon>
        <taxon>Pseudomonadati</taxon>
        <taxon>Pseudomonadota</taxon>
        <taxon>Betaproteobacteria</taxon>
        <taxon>Rhodocyclales</taxon>
        <taxon>Rhodocyclaceae</taxon>
        <taxon>Niveibacterium</taxon>
    </lineage>
</organism>
<dbReference type="InterPro" id="IPR020084">
    <property type="entry name" value="NUDIX_hydrolase_CS"/>
</dbReference>